<organism evidence="7 8">
    <name type="scientific">Salegentibacter echinorum</name>
    <dbReference type="NCBI Taxonomy" id="1073325"/>
    <lineage>
        <taxon>Bacteria</taxon>
        <taxon>Pseudomonadati</taxon>
        <taxon>Bacteroidota</taxon>
        <taxon>Flavobacteriia</taxon>
        <taxon>Flavobacteriales</taxon>
        <taxon>Flavobacteriaceae</taxon>
        <taxon>Salegentibacter</taxon>
    </lineage>
</organism>
<dbReference type="STRING" id="1073325.SAMN05444483_10564"/>
<reference evidence="8" key="1">
    <citation type="submission" date="2016-11" db="EMBL/GenBank/DDBJ databases">
        <authorList>
            <person name="Varghese N."/>
            <person name="Submissions S."/>
        </authorList>
    </citation>
    <scope>NUCLEOTIDE SEQUENCE [LARGE SCALE GENOMIC DNA]</scope>
    <source>
        <strain evidence="8">DSM 24579</strain>
    </source>
</reference>
<feature type="domain" description="RNA polymerase sigma factor 70 region 4 type 2" evidence="6">
    <location>
        <begin position="104"/>
        <end position="155"/>
    </location>
</feature>
<proteinExistence type="inferred from homology"/>
<dbReference type="Proteomes" id="UP000183945">
    <property type="component" value="Unassembled WGS sequence"/>
</dbReference>
<dbReference type="InterPro" id="IPR013325">
    <property type="entry name" value="RNA_pol_sigma_r2"/>
</dbReference>
<keyword evidence="4" id="KW-0804">Transcription</keyword>
<evidence type="ECO:0000313" key="8">
    <source>
        <dbReference type="Proteomes" id="UP000183945"/>
    </source>
</evidence>
<dbReference type="PANTHER" id="PTHR43133:SF45">
    <property type="entry name" value="RNA POLYMERASE ECF-TYPE SIGMA FACTOR"/>
    <property type="match status" value="1"/>
</dbReference>
<keyword evidence="2" id="KW-0805">Transcription regulation</keyword>
<dbReference type="Gene3D" id="1.10.1740.10">
    <property type="match status" value="1"/>
</dbReference>
<dbReference type="SUPFAM" id="SSF88946">
    <property type="entry name" value="Sigma2 domain of RNA polymerase sigma factors"/>
    <property type="match status" value="1"/>
</dbReference>
<evidence type="ECO:0000256" key="4">
    <source>
        <dbReference type="ARBA" id="ARBA00023163"/>
    </source>
</evidence>
<name>A0A1M5HAU2_SALEC</name>
<evidence type="ECO:0000259" key="5">
    <source>
        <dbReference type="Pfam" id="PF04542"/>
    </source>
</evidence>
<dbReference type="SUPFAM" id="SSF88659">
    <property type="entry name" value="Sigma3 and sigma4 domains of RNA polymerase sigma factors"/>
    <property type="match status" value="1"/>
</dbReference>
<comment type="similarity">
    <text evidence="1">Belongs to the sigma-70 factor family. ECF subfamily.</text>
</comment>
<dbReference type="InterPro" id="IPR039425">
    <property type="entry name" value="RNA_pol_sigma-70-like"/>
</dbReference>
<dbReference type="InterPro" id="IPR013324">
    <property type="entry name" value="RNA_pol_sigma_r3/r4-like"/>
</dbReference>
<dbReference type="OrthoDB" id="9780326at2"/>
<accession>A0A1M5HAU2</accession>
<dbReference type="EMBL" id="FQVT01000005">
    <property type="protein sequence ID" value="SHG13089.1"/>
    <property type="molecule type" value="Genomic_DNA"/>
</dbReference>
<dbReference type="NCBIfam" id="TIGR02937">
    <property type="entry name" value="sigma70-ECF"/>
    <property type="match status" value="1"/>
</dbReference>
<gene>
    <name evidence="7" type="ORF">SAMN05444483_10564</name>
</gene>
<dbReference type="GO" id="GO:0016987">
    <property type="term" value="F:sigma factor activity"/>
    <property type="evidence" value="ECO:0007669"/>
    <property type="project" value="UniProtKB-KW"/>
</dbReference>
<evidence type="ECO:0000256" key="2">
    <source>
        <dbReference type="ARBA" id="ARBA00023015"/>
    </source>
</evidence>
<dbReference type="InterPro" id="IPR007627">
    <property type="entry name" value="RNA_pol_sigma70_r2"/>
</dbReference>
<dbReference type="Gene3D" id="1.10.10.10">
    <property type="entry name" value="Winged helix-like DNA-binding domain superfamily/Winged helix DNA-binding domain"/>
    <property type="match status" value="1"/>
</dbReference>
<dbReference type="AlphaFoldDB" id="A0A1M5HAU2"/>
<dbReference type="GO" id="GO:0003677">
    <property type="term" value="F:DNA binding"/>
    <property type="evidence" value="ECO:0007669"/>
    <property type="project" value="InterPro"/>
</dbReference>
<dbReference type="PANTHER" id="PTHR43133">
    <property type="entry name" value="RNA POLYMERASE ECF-TYPE SIGMA FACTO"/>
    <property type="match status" value="1"/>
</dbReference>
<feature type="domain" description="RNA polymerase sigma-70 region 2" evidence="5">
    <location>
        <begin position="13"/>
        <end position="75"/>
    </location>
</feature>
<dbReference type="InterPro" id="IPR014284">
    <property type="entry name" value="RNA_pol_sigma-70_dom"/>
</dbReference>
<evidence type="ECO:0000256" key="1">
    <source>
        <dbReference type="ARBA" id="ARBA00010641"/>
    </source>
</evidence>
<dbReference type="InterPro" id="IPR036388">
    <property type="entry name" value="WH-like_DNA-bd_sf"/>
</dbReference>
<dbReference type="GO" id="GO:0006352">
    <property type="term" value="P:DNA-templated transcription initiation"/>
    <property type="evidence" value="ECO:0007669"/>
    <property type="project" value="InterPro"/>
</dbReference>
<evidence type="ECO:0000256" key="3">
    <source>
        <dbReference type="ARBA" id="ARBA00023082"/>
    </source>
</evidence>
<protein>
    <submittedName>
        <fullName evidence="7">RNA polymerase sigma-70 factor, ECF subfamily</fullName>
    </submittedName>
</protein>
<sequence>MSKDFYTQFILPYAGIIIKICRAYTDTEEDFQDYYQEICLQLWKGRDNFKGNSKWSTWVYRVSLNVCLSLLRTDKKVSKNSVELPEVEGSLQPDANPFTNESLQLLYQAIKQLPDLDRAIILLYLEENSYREIAEIMGLSANNIGVKITRIKKKLKELLDGKIY</sequence>
<evidence type="ECO:0000313" key="7">
    <source>
        <dbReference type="EMBL" id="SHG13089.1"/>
    </source>
</evidence>
<keyword evidence="3" id="KW-0731">Sigma factor</keyword>
<dbReference type="CDD" id="cd06171">
    <property type="entry name" value="Sigma70_r4"/>
    <property type="match status" value="1"/>
</dbReference>
<keyword evidence="8" id="KW-1185">Reference proteome</keyword>
<dbReference type="RefSeq" id="WP_072879256.1">
    <property type="nucleotide sequence ID" value="NZ_FQVT01000005.1"/>
</dbReference>
<dbReference type="Pfam" id="PF08281">
    <property type="entry name" value="Sigma70_r4_2"/>
    <property type="match status" value="1"/>
</dbReference>
<evidence type="ECO:0000259" key="6">
    <source>
        <dbReference type="Pfam" id="PF08281"/>
    </source>
</evidence>
<dbReference type="Pfam" id="PF04542">
    <property type="entry name" value="Sigma70_r2"/>
    <property type="match status" value="1"/>
</dbReference>
<dbReference type="InterPro" id="IPR013249">
    <property type="entry name" value="RNA_pol_sigma70_r4_t2"/>
</dbReference>